<feature type="compositionally biased region" description="Pro residues" evidence="1">
    <location>
        <begin position="247"/>
        <end position="265"/>
    </location>
</feature>
<feature type="transmembrane region" description="Helical" evidence="2">
    <location>
        <begin position="1282"/>
        <end position="1301"/>
    </location>
</feature>
<feature type="domain" description="Fibronectin type-III" evidence="3">
    <location>
        <begin position="592"/>
        <end position="680"/>
    </location>
</feature>
<dbReference type="FunFam" id="2.60.40.10:FF:001846">
    <property type="entry name" value="Uncharacterized protein, isoform E"/>
    <property type="match status" value="1"/>
</dbReference>
<keyword evidence="2" id="KW-0812">Transmembrane</keyword>
<evidence type="ECO:0000259" key="3">
    <source>
        <dbReference type="PROSITE" id="PS50853"/>
    </source>
</evidence>
<sequence length="1310" mass="144414">MTWRSFPEERGWRWLREGGCNYIGPISPWSHHGGVLSVLKMEVVCECVRQPCDCTQIEWYEDDLSGPVTVPMVSTNSSPPIAMPVQVPPGHVVQQIVDENGALRHVILSPQPPMVPMPPHYLHPPIVESTIKRGKGNHGASFLKDSNPDLQGIVKQVLTSLTPLSALSAISGLSGLPVTGRSGFKLLTGIPSFFNTVSRYRSTQNMLPRRGSHEKLEPPSANPAYASYLFSCHIDRGPGPGAGSNQPPQPFFAPGGLPPGYPPPHFSHGNPMQPGVMGHVPSPGPPGHSPPPHNFHNKDERTKRQYIKLKKKLEQKHHRGGGEGFINSQATTTTPPFSPRRDLMNGMRPRSKDHGMSSVGTSEDGEESSSMHDEEDEERLMVEMLSTVKSPQVAELNSRSALLHWPPLVLECRHLELGVTESDLRYEVLLSDKGKEGKYKSIYNGIALSCRIQDLRPGTEYSVCVQVHLEELHWPGGVQGSASEPTTFTTPACEPDQPQLPKVMQRNRTSLQLRWNAPVDNGSPITQYILECDEGRGAGFVEVYKAKGKQHNLTKLQASTAYRFRLAAVNEFGRSIYSDIVQTSTSGSPPGPPVAPVLKEASVTKLHLSWQKRVVDEDYTLQMDDRESGHGFLPVYNGRETYYVCQGLRRHSEYKFRLRAHNEEGPSRWSDEVCYRTLPDRPAPPPRPNVKGRIHAQNFKIKWEPPNDRGGADITTYILELNGGSGYEPVYMGPDTECQCDRLTPGTTYQLRVSCISAGGRSESSEPCTVTTEAVCPGQCPPPWVQGKPRATTFSLKWGYPEYDGGAPLSEFEVEMKCPLDSSQRQVYQGKETECVVTDLSPGQTYVFQVRAYNRVGAGPWSDPVEVLSGAAPPDVPREPQVTCRSSHHALVQWVEPASNGAPVTDYKLEMSTTVEQDFATVFHGLSHTHEVKGLMAATAYFFRIQANNSAGWSPYSGVSATVTPPSSPAGIPLPKFVSTPTTVTLSWQEPASHGAEITHYNIDVGDRVLTTGGPELDYTVENLQPDTTYRLRVQAVNSVGVGPFSPVLRAATLRLPPAPPRLECVNVSHNYLKLKWGDGKNPQFVQFTVEMESPRSREFQTVYQGTSHSCKVNRLQELTLYRFRVAATDDAGQGDFSSVEEYTTTIAPPPSIKVPTNNEVNISAPKVTEVQQRSCWAEWGPCKPVGADPVTYQVQLSRSKDPEYRLAYRGADTRVQLTELDPGTEYHVRVCPVRCAASGDLPGAYSSPTSFNTSAPEVVNHTPRTSIAHVTERKPLTDQQWAFIILFAFTVFALIVAAILQQILPVSSR</sequence>
<feature type="compositionally biased region" description="Pro residues" evidence="1">
    <location>
        <begin position="282"/>
        <end position="293"/>
    </location>
</feature>
<accession>A0A7R9J935</accession>
<feature type="domain" description="Fibronectin type-III" evidence="3">
    <location>
        <begin position="1162"/>
        <end position="1257"/>
    </location>
</feature>
<gene>
    <name evidence="4" type="ORF">TCMB3V08_LOCUS7583</name>
</gene>
<dbReference type="InterPro" id="IPR013783">
    <property type="entry name" value="Ig-like_fold"/>
</dbReference>
<dbReference type="InterPro" id="IPR003961">
    <property type="entry name" value="FN3_dom"/>
</dbReference>
<dbReference type="FunFam" id="2.60.40.10:FF:000373">
    <property type="entry name" value="fibronectin type-III domain-containing protein 3A isoform X1"/>
    <property type="match status" value="1"/>
</dbReference>
<feature type="domain" description="Fibronectin type-III" evidence="3">
    <location>
        <begin position="1060"/>
        <end position="1151"/>
    </location>
</feature>
<dbReference type="InterPro" id="IPR036116">
    <property type="entry name" value="FN3_sf"/>
</dbReference>
<keyword evidence="2" id="KW-0472">Membrane</keyword>
<dbReference type="CDD" id="cd00063">
    <property type="entry name" value="FN3"/>
    <property type="match status" value="9"/>
</dbReference>
<feature type="domain" description="Fibronectin type-III" evidence="3">
    <location>
        <begin position="876"/>
        <end position="964"/>
    </location>
</feature>
<feature type="region of interest" description="Disordered" evidence="1">
    <location>
        <begin position="313"/>
        <end position="377"/>
    </location>
</feature>
<feature type="domain" description="Fibronectin type-III" evidence="3">
    <location>
        <begin position="497"/>
        <end position="591"/>
    </location>
</feature>
<dbReference type="EMBL" id="OE182814">
    <property type="protein sequence ID" value="CAD7574982.1"/>
    <property type="molecule type" value="Genomic_DNA"/>
</dbReference>
<feature type="domain" description="Fibronectin type-III" evidence="3">
    <location>
        <begin position="387"/>
        <end position="493"/>
    </location>
</feature>
<organism evidence="4">
    <name type="scientific">Timema californicum</name>
    <name type="common">California timema</name>
    <name type="synonym">Walking stick</name>
    <dbReference type="NCBI Taxonomy" id="61474"/>
    <lineage>
        <taxon>Eukaryota</taxon>
        <taxon>Metazoa</taxon>
        <taxon>Ecdysozoa</taxon>
        <taxon>Arthropoda</taxon>
        <taxon>Hexapoda</taxon>
        <taxon>Insecta</taxon>
        <taxon>Pterygota</taxon>
        <taxon>Neoptera</taxon>
        <taxon>Polyneoptera</taxon>
        <taxon>Phasmatodea</taxon>
        <taxon>Timematodea</taxon>
        <taxon>Timematoidea</taxon>
        <taxon>Timematidae</taxon>
        <taxon>Timema</taxon>
    </lineage>
</organism>
<keyword evidence="2" id="KW-1133">Transmembrane helix</keyword>
<feature type="domain" description="Fibronectin type-III" evidence="3">
    <location>
        <begin position="781"/>
        <end position="875"/>
    </location>
</feature>
<protein>
    <submittedName>
        <fullName evidence="4">(California timema) hypothetical protein</fullName>
    </submittedName>
</protein>
<dbReference type="Pfam" id="PF00041">
    <property type="entry name" value="fn3"/>
    <property type="match status" value="8"/>
</dbReference>
<name>A0A7R9J935_TIMCA</name>
<evidence type="ECO:0000256" key="1">
    <source>
        <dbReference type="SAM" id="MobiDB-lite"/>
    </source>
</evidence>
<feature type="domain" description="Fibronectin type-III" evidence="3">
    <location>
        <begin position="965"/>
        <end position="1059"/>
    </location>
</feature>
<dbReference type="SMART" id="SM00060">
    <property type="entry name" value="FN3"/>
    <property type="match status" value="9"/>
</dbReference>
<evidence type="ECO:0000256" key="2">
    <source>
        <dbReference type="SAM" id="Phobius"/>
    </source>
</evidence>
<evidence type="ECO:0000313" key="4">
    <source>
        <dbReference type="EMBL" id="CAD7574982.1"/>
    </source>
</evidence>
<proteinExistence type="predicted"/>
<feature type="domain" description="Fibronectin type-III" evidence="3">
    <location>
        <begin position="685"/>
        <end position="775"/>
    </location>
</feature>
<feature type="compositionally biased region" description="Polar residues" evidence="1">
    <location>
        <begin position="326"/>
        <end position="335"/>
    </location>
</feature>
<dbReference type="PRINTS" id="PR00014">
    <property type="entry name" value="FNTYPEIII"/>
</dbReference>
<dbReference type="PANTHER" id="PTHR24099">
    <property type="entry name" value="E3 UBIQUITIN-PROTEIN LIGASE TRIM36-RELATED"/>
    <property type="match status" value="1"/>
</dbReference>
<dbReference type="InterPro" id="IPR050617">
    <property type="entry name" value="E3_ligase_FN3/SPRY"/>
</dbReference>
<dbReference type="SUPFAM" id="SSF49265">
    <property type="entry name" value="Fibronectin type III"/>
    <property type="match status" value="5"/>
</dbReference>
<reference evidence="4" key="1">
    <citation type="submission" date="2020-11" db="EMBL/GenBank/DDBJ databases">
        <authorList>
            <person name="Tran Van P."/>
        </authorList>
    </citation>
    <scope>NUCLEOTIDE SEQUENCE</scope>
</reference>
<feature type="compositionally biased region" description="Acidic residues" evidence="1">
    <location>
        <begin position="363"/>
        <end position="377"/>
    </location>
</feature>
<feature type="region of interest" description="Disordered" evidence="1">
    <location>
        <begin position="237"/>
        <end position="300"/>
    </location>
</feature>
<dbReference type="PROSITE" id="PS50853">
    <property type="entry name" value="FN3"/>
    <property type="match status" value="9"/>
</dbReference>
<dbReference type="Gene3D" id="2.60.40.10">
    <property type="entry name" value="Immunoglobulins"/>
    <property type="match status" value="9"/>
</dbReference>
<dbReference type="PANTHER" id="PTHR24099:SF11">
    <property type="entry name" value="FIBRONECTIN TYPE III DOMAIN-CONTAINING 3BA-RELATED"/>
    <property type="match status" value="1"/>
</dbReference>